<dbReference type="PANTHER" id="PTHR10885:SF0">
    <property type="entry name" value="ISOPENTENYL-DIPHOSPHATE DELTA-ISOMERASE"/>
    <property type="match status" value="1"/>
</dbReference>
<dbReference type="EC" id="5.3.3.2" evidence="3 10"/>
<evidence type="ECO:0000256" key="10">
    <source>
        <dbReference type="HAMAP-Rule" id="MF_00202"/>
    </source>
</evidence>
<dbReference type="PANTHER" id="PTHR10885">
    <property type="entry name" value="ISOPENTENYL-DIPHOSPHATE DELTA-ISOMERASE"/>
    <property type="match status" value="1"/>
</dbReference>
<comment type="pathway">
    <text evidence="1 10">Isoprenoid biosynthesis; dimethylallyl diphosphate biosynthesis; dimethylallyl diphosphate from isopentenyl diphosphate: step 1/1.</text>
</comment>
<comment type="cofactor">
    <cofactor evidence="10">
        <name>Mn(2+)</name>
        <dbReference type="ChEBI" id="CHEBI:29035"/>
    </cofactor>
    <text evidence="10">Binds 1 Mn(2+) ion per subunit.</text>
</comment>
<dbReference type="InterPro" id="IPR000086">
    <property type="entry name" value="NUDIX_hydrolase_dom"/>
</dbReference>
<organism evidence="12 13">
    <name type="scientific">Nocardia rhizosphaerihabitans</name>
    <dbReference type="NCBI Taxonomy" id="1691570"/>
    <lineage>
        <taxon>Bacteria</taxon>
        <taxon>Bacillati</taxon>
        <taxon>Actinomycetota</taxon>
        <taxon>Actinomycetes</taxon>
        <taxon>Mycobacteriales</taxon>
        <taxon>Nocardiaceae</taxon>
        <taxon>Nocardia</taxon>
    </lineage>
</organism>
<dbReference type="HAMAP" id="MF_00202">
    <property type="entry name" value="Idi"/>
    <property type="match status" value="1"/>
</dbReference>
<dbReference type="RefSeq" id="WP_229740287.1">
    <property type="nucleotide sequence ID" value="NZ_BMNE01000010.1"/>
</dbReference>
<evidence type="ECO:0000256" key="4">
    <source>
        <dbReference type="ARBA" id="ARBA00022490"/>
    </source>
</evidence>
<feature type="binding site" evidence="10">
    <location>
        <position position="80"/>
    </location>
    <ligand>
        <name>Mn(2+)</name>
        <dbReference type="ChEBI" id="CHEBI:29035"/>
    </ligand>
</feature>
<feature type="active site" evidence="10">
    <location>
        <position position="78"/>
    </location>
</feature>
<evidence type="ECO:0000259" key="11">
    <source>
        <dbReference type="PROSITE" id="PS51462"/>
    </source>
</evidence>
<feature type="binding site" evidence="10">
    <location>
        <position position="98"/>
    </location>
    <ligand>
        <name>Mg(2+)</name>
        <dbReference type="ChEBI" id="CHEBI:18420"/>
    </ligand>
</feature>
<feature type="binding site" evidence="10">
    <location>
        <position position="124"/>
    </location>
    <ligand>
        <name>Mn(2+)</name>
        <dbReference type="ChEBI" id="CHEBI:29035"/>
    </ligand>
</feature>
<comment type="cofactor">
    <cofactor evidence="10">
        <name>Mg(2+)</name>
        <dbReference type="ChEBI" id="CHEBI:18420"/>
    </cofactor>
    <text evidence="10">Binds 1 Mg(2+) ion per subunit. The magnesium ion binds only when substrate is bound.</text>
</comment>
<evidence type="ECO:0000256" key="7">
    <source>
        <dbReference type="ARBA" id="ARBA00023211"/>
    </source>
</evidence>
<dbReference type="PIRSF" id="PIRSF018427">
    <property type="entry name" value="Isopntndiph_ism"/>
    <property type="match status" value="1"/>
</dbReference>
<keyword evidence="13" id="KW-1185">Reference proteome</keyword>
<comment type="catalytic activity">
    <reaction evidence="10">
        <text>isopentenyl diphosphate = dimethylallyl diphosphate</text>
        <dbReference type="Rhea" id="RHEA:23284"/>
        <dbReference type="ChEBI" id="CHEBI:57623"/>
        <dbReference type="ChEBI" id="CHEBI:128769"/>
        <dbReference type="EC" id="5.3.3.2"/>
    </reaction>
</comment>
<protein>
    <recommendedName>
        <fullName evidence="3 10">Isopentenyl-diphosphate Delta-isomerase</fullName>
        <shortName evidence="10">IPP isomerase</shortName>
        <ecNumber evidence="3 10">5.3.3.2</ecNumber>
    </recommendedName>
    <alternativeName>
        <fullName evidence="10">IPP:DMAPP isomerase</fullName>
    </alternativeName>
    <alternativeName>
        <fullName evidence="10">Isopentenyl pyrophosphate isomerase</fullName>
    </alternativeName>
</protein>
<feature type="domain" description="Nudix hydrolase" evidence="11">
    <location>
        <begin position="41"/>
        <end position="175"/>
    </location>
</feature>
<name>A0ABQ2KYJ5_9NOCA</name>
<dbReference type="NCBIfam" id="NF002995">
    <property type="entry name" value="PRK03759.1"/>
    <property type="match status" value="1"/>
</dbReference>
<feature type="binding site" evidence="10">
    <location>
        <position position="43"/>
    </location>
    <ligand>
        <name>Mn(2+)</name>
        <dbReference type="ChEBI" id="CHEBI:29035"/>
    </ligand>
</feature>
<dbReference type="NCBIfam" id="TIGR02150">
    <property type="entry name" value="IPP_isom_1"/>
    <property type="match status" value="1"/>
</dbReference>
<evidence type="ECO:0000256" key="1">
    <source>
        <dbReference type="ARBA" id="ARBA00004826"/>
    </source>
</evidence>
<keyword evidence="6 10" id="KW-0460">Magnesium</keyword>
<dbReference type="Proteomes" id="UP000658127">
    <property type="component" value="Unassembled WGS sequence"/>
</dbReference>
<sequence>MTEQLADPSTDREAMPVELVDDTGVAIGACSVADAHRPPGTLHRAFSVLLFDRHGHVLVQQRAAVKTRFPLQWANTCCGHPAPGQPVLEAAAIRLREEFGLAAELTEVGTFRYRAGDETTGRVEHEYDHVLIGVVGDVTPRPDPAEVGAWAWISPQTLRAELADHPGRYTPWLAEVLEIADRAHTAHRA</sequence>
<dbReference type="CDD" id="cd02885">
    <property type="entry name" value="NUDIX_IPP_Isomerase"/>
    <property type="match status" value="1"/>
</dbReference>
<comment type="caution">
    <text evidence="12">The sequence shown here is derived from an EMBL/GenBank/DDBJ whole genome shotgun (WGS) entry which is preliminary data.</text>
</comment>
<reference evidence="13" key="1">
    <citation type="journal article" date="2019" name="Int. J. Syst. Evol. Microbiol.">
        <title>The Global Catalogue of Microorganisms (GCM) 10K type strain sequencing project: providing services to taxonomists for standard genome sequencing and annotation.</title>
        <authorList>
            <consortium name="The Broad Institute Genomics Platform"/>
            <consortium name="The Broad Institute Genome Sequencing Center for Infectious Disease"/>
            <person name="Wu L."/>
            <person name="Ma J."/>
        </authorList>
    </citation>
    <scope>NUCLEOTIDE SEQUENCE [LARGE SCALE GENOMIC DNA]</scope>
    <source>
        <strain evidence="13">CGMCC 4.7329</strain>
    </source>
</reference>
<dbReference type="PROSITE" id="PS51462">
    <property type="entry name" value="NUDIX"/>
    <property type="match status" value="1"/>
</dbReference>
<feature type="binding site" evidence="10">
    <location>
        <position position="126"/>
    </location>
    <ligand>
        <name>Mn(2+)</name>
        <dbReference type="ChEBI" id="CHEBI:29035"/>
    </ligand>
</feature>
<dbReference type="SUPFAM" id="SSF55811">
    <property type="entry name" value="Nudix"/>
    <property type="match status" value="1"/>
</dbReference>
<evidence type="ECO:0000256" key="5">
    <source>
        <dbReference type="ARBA" id="ARBA00022723"/>
    </source>
</evidence>
<comment type="function">
    <text evidence="10">Catalyzes the 1,3-allylic rearrangement of the homoallylic substrate isopentenyl (IPP) to its highly electrophilic allylic isomer, dimethylallyl diphosphate (DMAPP).</text>
</comment>
<evidence type="ECO:0000313" key="12">
    <source>
        <dbReference type="EMBL" id="GGN97128.1"/>
    </source>
</evidence>
<comment type="subcellular location">
    <subcellularLocation>
        <location evidence="10">Cytoplasm</location>
    </subcellularLocation>
</comment>
<evidence type="ECO:0000256" key="2">
    <source>
        <dbReference type="ARBA" id="ARBA00007579"/>
    </source>
</evidence>
<accession>A0ABQ2KYJ5</accession>
<dbReference type="EMBL" id="BMNE01000010">
    <property type="protein sequence ID" value="GGN97128.1"/>
    <property type="molecule type" value="Genomic_DNA"/>
</dbReference>
<keyword evidence="9 10" id="KW-0413">Isomerase</keyword>
<comment type="similarity">
    <text evidence="2 10">Belongs to the IPP isomerase type 1 family.</text>
</comment>
<feature type="binding site" evidence="10">
    <location>
        <position position="36"/>
    </location>
    <ligand>
        <name>Mn(2+)</name>
        <dbReference type="ChEBI" id="CHEBI:29035"/>
    </ligand>
</feature>
<evidence type="ECO:0000256" key="6">
    <source>
        <dbReference type="ARBA" id="ARBA00022842"/>
    </source>
</evidence>
<feature type="active site" evidence="10">
    <location>
        <position position="126"/>
    </location>
</feature>
<evidence type="ECO:0000256" key="3">
    <source>
        <dbReference type="ARBA" id="ARBA00012057"/>
    </source>
</evidence>
<proteinExistence type="inferred from homology"/>
<dbReference type="InterPro" id="IPR011876">
    <property type="entry name" value="IsopentenylPP_isomerase_typ1"/>
</dbReference>
<evidence type="ECO:0000256" key="8">
    <source>
        <dbReference type="ARBA" id="ARBA00023229"/>
    </source>
</evidence>
<gene>
    <name evidence="10 12" type="primary">idi</name>
    <name evidence="12" type="ORF">GCM10011610_62850</name>
</gene>
<evidence type="ECO:0000256" key="9">
    <source>
        <dbReference type="ARBA" id="ARBA00023235"/>
    </source>
</evidence>
<dbReference type="InterPro" id="IPR015797">
    <property type="entry name" value="NUDIX_hydrolase-like_dom_sf"/>
</dbReference>
<keyword evidence="4 10" id="KW-0963">Cytoplasm</keyword>
<evidence type="ECO:0000313" key="13">
    <source>
        <dbReference type="Proteomes" id="UP000658127"/>
    </source>
</evidence>
<keyword evidence="8 10" id="KW-0414">Isoprene biosynthesis</keyword>
<dbReference type="InterPro" id="IPR056375">
    <property type="entry name" value="Idi_bact"/>
</dbReference>
<dbReference type="Pfam" id="PF00293">
    <property type="entry name" value="NUDIX"/>
    <property type="match status" value="1"/>
</dbReference>
<dbReference type="Gene3D" id="3.90.79.10">
    <property type="entry name" value="Nucleoside Triphosphate Pyrophosphohydrolase"/>
    <property type="match status" value="1"/>
</dbReference>
<keyword evidence="7 10" id="KW-0464">Manganese</keyword>
<keyword evidence="5 10" id="KW-0479">Metal-binding</keyword>